<name>A0ACC0ETA0_9BASI</name>
<proteinExistence type="predicted"/>
<organism evidence="1 2">
    <name type="scientific">Puccinia striiformis f. sp. tritici</name>
    <dbReference type="NCBI Taxonomy" id="168172"/>
    <lineage>
        <taxon>Eukaryota</taxon>
        <taxon>Fungi</taxon>
        <taxon>Dikarya</taxon>
        <taxon>Basidiomycota</taxon>
        <taxon>Pucciniomycotina</taxon>
        <taxon>Pucciniomycetes</taxon>
        <taxon>Pucciniales</taxon>
        <taxon>Pucciniaceae</taxon>
        <taxon>Puccinia</taxon>
    </lineage>
</organism>
<reference evidence="1 2" key="3">
    <citation type="journal article" date="2022" name="Microbiol. Spectr.">
        <title>Folding features and dynamics of 3D genome architecture in plant fungal pathogens.</title>
        <authorList>
            <person name="Xia C."/>
        </authorList>
    </citation>
    <scope>NUCLEOTIDE SEQUENCE [LARGE SCALE GENOMIC DNA]</scope>
    <source>
        <strain evidence="1 2">93-210</strain>
    </source>
</reference>
<evidence type="ECO:0000313" key="1">
    <source>
        <dbReference type="EMBL" id="KAI7959443.1"/>
    </source>
</evidence>
<reference evidence="2" key="1">
    <citation type="journal article" date="2018" name="BMC Genomics">
        <title>Genomic insights into host adaptation between the wheat stripe rust pathogen (Puccinia striiformis f. sp. tritici) and the barley stripe rust pathogen (Puccinia striiformis f. sp. hordei).</title>
        <authorList>
            <person name="Xia C."/>
            <person name="Wang M."/>
            <person name="Yin C."/>
            <person name="Cornejo O.E."/>
            <person name="Hulbert S.H."/>
            <person name="Chen X."/>
        </authorList>
    </citation>
    <scope>NUCLEOTIDE SEQUENCE [LARGE SCALE GENOMIC DNA]</scope>
    <source>
        <strain evidence="2">93-210</strain>
    </source>
</reference>
<dbReference type="Proteomes" id="UP001060170">
    <property type="component" value="Chromosome 3"/>
</dbReference>
<keyword evidence="2" id="KW-1185">Reference proteome</keyword>
<dbReference type="EMBL" id="CM045867">
    <property type="protein sequence ID" value="KAI7959443.1"/>
    <property type="molecule type" value="Genomic_DNA"/>
</dbReference>
<accession>A0ACC0ETA0</accession>
<reference evidence="2" key="2">
    <citation type="journal article" date="2018" name="Mol. Plant Microbe Interact.">
        <title>Genome sequence resources for the wheat stripe rust pathogen (Puccinia striiformis f. sp. tritici) and the barley stripe rust pathogen (Puccinia striiformis f. sp. hordei).</title>
        <authorList>
            <person name="Xia C."/>
            <person name="Wang M."/>
            <person name="Yin C."/>
            <person name="Cornejo O.E."/>
            <person name="Hulbert S.H."/>
            <person name="Chen X."/>
        </authorList>
    </citation>
    <scope>NUCLEOTIDE SEQUENCE [LARGE SCALE GENOMIC DNA]</scope>
    <source>
        <strain evidence="2">93-210</strain>
    </source>
</reference>
<gene>
    <name evidence="1" type="ORF">MJO28_003234</name>
</gene>
<evidence type="ECO:0000313" key="2">
    <source>
        <dbReference type="Proteomes" id="UP001060170"/>
    </source>
</evidence>
<sequence length="152" mass="17078">MAGHPVVCDGQEAVWSAGGWSTGEGEGLADWLKLGRNTLKTIPLKTDFIKKLQRETHQTTNLPWMIDLKEKENYMEASFIQFRQPTHPLGIVLCTGRTWNDNAECPSSRTGTHLTLDAIPTRYSSRTEIRFASPRLRFRTSASGRQLPTSGF</sequence>
<protein>
    <submittedName>
        <fullName evidence="1">Uncharacterized protein</fullName>
    </submittedName>
</protein>
<comment type="caution">
    <text evidence="1">The sequence shown here is derived from an EMBL/GenBank/DDBJ whole genome shotgun (WGS) entry which is preliminary data.</text>
</comment>